<proteinExistence type="inferred from homology"/>
<dbReference type="Pfam" id="PF03320">
    <property type="entry name" value="FBPase_glpX"/>
    <property type="match status" value="1"/>
</dbReference>
<evidence type="ECO:0000256" key="3">
    <source>
        <dbReference type="ARBA" id="ARBA00022723"/>
    </source>
</evidence>
<dbReference type="OrthoDB" id="9779353at2"/>
<dbReference type="GO" id="GO:0042132">
    <property type="term" value="F:fructose 1,6-bisphosphate 1-phosphatase activity"/>
    <property type="evidence" value="ECO:0007669"/>
    <property type="project" value="UniProtKB-EC"/>
</dbReference>
<evidence type="ECO:0000313" key="11">
    <source>
        <dbReference type="EMBL" id="SFR05133.1"/>
    </source>
</evidence>
<keyword evidence="12" id="KW-1185">Reference proteome</keyword>
<dbReference type="AlphaFoldDB" id="A0A1I6DI68"/>
<reference evidence="12" key="1">
    <citation type="submission" date="2016-10" db="EMBL/GenBank/DDBJ databases">
        <authorList>
            <person name="Varghese N."/>
            <person name="Submissions S."/>
        </authorList>
    </citation>
    <scope>NUCLEOTIDE SEQUENCE [LARGE SCALE GENOMIC DNA]</scope>
    <source>
        <strain evidence="12">DSM 3669</strain>
    </source>
</reference>
<dbReference type="GO" id="GO:0030388">
    <property type="term" value="P:fructose 1,6-bisphosphate metabolic process"/>
    <property type="evidence" value="ECO:0007669"/>
    <property type="project" value="TreeGrafter"/>
</dbReference>
<feature type="binding site" evidence="10">
    <location>
        <begin position="164"/>
        <end position="166"/>
    </location>
    <ligand>
        <name>substrate</name>
    </ligand>
</feature>
<keyword evidence="6 8" id="KW-0119">Carbohydrate metabolism</keyword>
<dbReference type="PIRSF" id="PIRSF004532">
    <property type="entry name" value="GlpX"/>
    <property type="match status" value="1"/>
</dbReference>
<dbReference type="Proteomes" id="UP000199584">
    <property type="component" value="Unassembled WGS sequence"/>
</dbReference>
<dbReference type="Gene3D" id="3.40.190.90">
    <property type="match status" value="1"/>
</dbReference>
<keyword evidence="3 9" id="KW-0479">Metal-binding</keyword>
<feature type="binding site" evidence="10">
    <location>
        <position position="119"/>
    </location>
    <ligand>
        <name>substrate</name>
    </ligand>
</feature>
<dbReference type="CDD" id="cd01516">
    <property type="entry name" value="FBPase_glpX"/>
    <property type="match status" value="1"/>
</dbReference>
<feature type="binding site" evidence="9">
    <location>
        <position position="33"/>
    </location>
    <ligand>
        <name>Mn(2+)</name>
        <dbReference type="ChEBI" id="CHEBI:29035"/>
        <label>1</label>
    </ligand>
</feature>
<feature type="binding site" evidence="10">
    <location>
        <begin position="88"/>
        <end position="90"/>
    </location>
    <ligand>
        <name>substrate</name>
    </ligand>
</feature>
<sequence length="325" mass="35003">MERELTLELVRVTEMAALAAAQWMGRGRKNAADGAATNAMRTMFDSVCVNGTVVIGEGEMDEAPMLYIGEKVGNAETPEVDVAVDPLEGTNILAKGLPNALSVIAMADKGNLLHAPDMYMQKLAVGPRAAGKIHLDDPIEKTLEIVAKANNKRIVDCTVMILDRPRHRELIEAVRKAGARVRLIGDGDVASALATAFDDTGIDICAGIGGAPEGVIAAAALKCLGGEMQARLVPEDDSEYRRCLSMGIEDPNRILTMDDLVRGNDAIFAATGVTDGELLKGVRFRGGEIAETYSLVMRAKSRTLRYINTVHNLKYKPHYDLIKES</sequence>
<accession>A0A1I6DI68</accession>
<feature type="binding site" evidence="10">
    <location>
        <begin position="186"/>
        <end position="188"/>
    </location>
    <ligand>
        <name>substrate</name>
    </ligand>
</feature>
<name>A0A1I6DI68_9FIRM</name>
<feature type="binding site" evidence="9">
    <location>
        <position position="57"/>
    </location>
    <ligand>
        <name>Mn(2+)</name>
        <dbReference type="ChEBI" id="CHEBI:29035"/>
        <label>1</label>
    </ligand>
</feature>
<evidence type="ECO:0000256" key="4">
    <source>
        <dbReference type="ARBA" id="ARBA00022801"/>
    </source>
</evidence>
<dbReference type="PANTHER" id="PTHR30447">
    <property type="entry name" value="FRUCTOSE-1,6-BISPHOSPHATASE CLASS 2"/>
    <property type="match status" value="1"/>
</dbReference>
<dbReference type="FunFam" id="3.40.190.90:FF:000001">
    <property type="entry name" value="Fructose-1,6-bisphosphatase"/>
    <property type="match status" value="1"/>
</dbReference>
<dbReference type="InterPro" id="IPR004464">
    <property type="entry name" value="FBPase_class-2/SBPase"/>
</dbReference>
<feature type="binding site" evidence="9">
    <location>
        <position position="88"/>
    </location>
    <ligand>
        <name>Mn(2+)</name>
        <dbReference type="ChEBI" id="CHEBI:29035"/>
        <label>2</label>
    </ligand>
</feature>
<evidence type="ECO:0000256" key="10">
    <source>
        <dbReference type="PIRSR" id="PIRSR004532-2"/>
    </source>
</evidence>
<comment type="pathway">
    <text evidence="7">Carbohydrate biosynthesis.</text>
</comment>
<keyword evidence="5 9" id="KW-0464">Manganese</keyword>
<dbReference type="GO" id="GO:0006071">
    <property type="term" value="P:glycerol metabolic process"/>
    <property type="evidence" value="ECO:0007669"/>
    <property type="project" value="InterPro"/>
</dbReference>
<dbReference type="NCBIfam" id="TIGR00330">
    <property type="entry name" value="glpX"/>
    <property type="match status" value="1"/>
</dbReference>
<dbReference type="GO" id="GO:0046872">
    <property type="term" value="F:metal ion binding"/>
    <property type="evidence" value="ECO:0007669"/>
    <property type="project" value="UniProtKB-KW"/>
</dbReference>
<comment type="cofactor">
    <cofactor evidence="9">
        <name>Mn(2+)</name>
        <dbReference type="ChEBI" id="CHEBI:29035"/>
    </cofactor>
</comment>
<comment type="catalytic activity">
    <reaction evidence="1">
        <text>beta-D-fructose 1,6-bisphosphate + H2O = beta-D-fructose 6-phosphate + phosphate</text>
        <dbReference type="Rhea" id="RHEA:11064"/>
        <dbReference type="ChEBI" id="CHEBI:15377"/>
        <dbReference type="ChEBI" id="CHEBI:32966"/>
        <dbReference type="ChEBI" id="CHEBI:43474"/>
        <dbReference type="ChEBI" id="CHEBI:57634"/>
        <dbReference type="EC" id="3.1.3.11"/>
    </reaction>
</comment>
<comment type="similarity">
    <text evidence="2 8">Belongs to the FBPase class 2 family.</text>
</comment>
<evidence type="ECO:0000256" key="6">
    <source>
        <dbReference type="ARBA" id="ARBA00023277"/>
    </source>
</evidence>
<evidence type="ECO:0000256" key="7">
    <source>
        <dbReference type="ARBA" id="ARBA00024331"/>
    </source>
</evidence>
<feature type="binding site" evidence="9">
    <location>
        <position position="213"/>
    </location>
    <ligand>
        <name>Mn(2+)</name>
        <dbReference type="ChEBI" id="CHEBI:29035"/>
        <label>2</label>
    </ligand>
</feature>
<evidence type="ECO:0000256" key="2">
    <source>
        <dbReference type="ARBA" id="ARBA00008989"/>
    </source>
</evidence>
<evidence type="ECO:0000313" key="12">
    <source>
        <dbReference type="Proteomes" id="UP000199584"/>
    </source>
</evidence>
<dbReference type="GO" id="GO:0005829">
    <property type="term" value="C:cytosol"/>
    <property type="evidence" value="ECO:0007669"/>
    <property type="project" value="TreeGrafter"/>
</dbReference>
<gene>
    <name evidence="11" type="ORF">SAMN05660706_11166</name>
</gene>
<evidence type="ECO:0000256" key="8">
    <source>
        <dbReference type="PIRNR" id="PIRNR004532"/>
    </source>
</evidence>
<evidence type="ECO:0000256" key="1">
    <source>
        <dbReference type="ARBA" id="ARBA00001273"/>
    </source>
</evidence>
<dbReference type="RefSeq" id="WP_092483001.1">
    <property type="nucleotide sequence ID" value="NZ_FOYM01000011.1"/>
</dbReference>
<dbReference type="PANTHER" id="PTHR30447:SF0">
    <property type="entry name" value="FRUCTOSE-1,6-BISPHOSPHATASE 1 CLASS 2-RELATED"/>
    <property type="match status" value="1"/>
</dbReference>
<feature type="binding site" evidence="9">
    <location>
        <position position="85"/>
    </location>
    <ligand>
        <name>Mn(2+)</name>
        <dbReference type="ChEBI" id="CHEBI:29035"/>
        <label>2</label>
    </ligand>
</feature>
<dbReference type="EMBL" id="FOYM01000011">
    <property type="protein sequence ID" value="SFR05133.1"/>
    <property type="molecule type" value="Genomic_DNA"/>
</dbReference>
<evidence type="ECO:0000256" key="9">
    <source>
        <dbReference type="PIRSR" id="PIRSR004532-1"/>
    </source>
</evidence>
<feature type="binding site" evidence="10">
    <location>
        <position position="210"/>
    </location>
    <ligand>
        <name>substrate</name>
    </ligand>
</feature>
<dbReference type="STRING" id="39060.SAMN05660706_11166"/>
<evidence type="ECO:0000256" key="5">
    <source>
        <dbReference type="ARBA" id="ARBA00023211"/>
    </source>
</evidence>
<dbReference type="SUPFAM" id="SSF56655">
    <property type="entry name" value="Carbohydrate phosphatase"/>
    <property type="match status" value="1"/>
</dbReference>
<dbReference type="Gene3D" id="3.30.540.10">
    <property type="entry name" value="Fructose-1,6-Bisphosphatase, subunit A, domain 1"/>
    <property type="match status" value="1"/>
</dbReference>
<dbReference type="GO" id="GO:0006094">
    <property type="term" value="P:gluconeogenesis"/>
    <property type="evidence" value="ECO:0007669"/>
    <property type="project" value="InterPro"/>
</dbReference>
<keyword evidence="4" id="KW-0378">Hydrolase</keyword>
<protein>
    <recommendedName>
        <fullName evidence="8">Fructose-1,6-bisphosphatase</fullName>
    </recommendedName>
</protein>
<organism evidence="11 12">
    <name type="scientific">Desulfoscipio geothermicus DSM 3669</name>
    <dbReference type="NCBI Taxonomy" id="1121426"/>
    <lineage>
        <taxon>Bacteria</taxon>
        <taxon>Bacillati</taxon>
        <taxon>Bacillota</taxon>
        <taxon>Clostridia</taxon>
        <taxon>Eubacteriales</taxon>
        <taxon>Desulfallaceae</taxon>
        <taxon>Desulfoscipio</taxon>
    </lineage>
</organism>